<reference evidence="2" key="1">
    <citation type="journal article" date="2019" name="Int. J. Syst. Evol. Microbiol.">
        <title>The Global Catalogue of Microorganisms (GCM) 10K type strain sequencing project: providing services to taxonomists for standard genome sequencing and annotation.</title>
        <authorList>
            <consortium name="The Broad Institute Genomics Platform"/>
            <consortium name="The Broad Institute Genome Sequencing Center for Infectious Disease"/>
            <person name="Wu L."/>
            <person name="Ma J."/>
        </authorList>
    </citation>
    <scope>NUCLEOTIDE SEQUENCE [LARGE SCALE GENOMIC DNA]</scope>
    <source>
        <strain evidence="2">CCUG 60022</strain>
    </source>
</reference>
<evidence type="ECO:0000313" key="1">
    <source>
        <dbReference type="EMBL" id="MFD0762316.1"/>
    </source>
</evidence>
<protein>
    <submittedName>
        <fullName evidence="1">Uncharacterized protein</fullName>
    </submittedName>
</protein>
<comment type="caution">
    <text evidence="1">The sequence shown here is derived from an EMBL/GenBank/DDBJ whole genome shotgun (WGS) entry which is preliminary data.</text>
</comment>
<organism evidence="1 2">
    <name type="scientific">Lutibacter aestuarii</name>
    <dbReference type="NCBI Taxonomy" id="861111"/>
    <lineage>
        <taxon>Bacteria</taxon>
        <taxon>Pseudomonadati</taxon>
        <taxon>Bacteroidota</taxon>
        <taxon>Flavobacteriia</taxon>
        <taxon>Flavobacteriales</taxon>
        <taxon>Flavobacteriaceae</taxon>
        <taxon>Lutibacter</taxon>
    </lineage>
</organism>
<dbReference type="RefSeq" id="WP_298262985.1">
    <property type="nucleotide sequence ID" value="NZ_JBHTIC010000008.1"/>
</dbReference>
<dbReference type="EMBL" id="JBHTIC010000008">
    <property type="protein sequence ID" value="MFD0762316.1"/>
    <property type="molecule type" value="Genomic_DNA"/>
</dbReference>
<accession>A0ABW2Z682</accession>
<sequence length="127" mass="14684">MNKIAAVILSLTILFQSFSFDLDDLSKVSTLINHIYCHIDNGDSFTDFIEMHYGSKLTQHENEHRGHQELPFKHQHVDTHFNIVYIICNNNLSIQNKEFIFSSKNFAYKEPITNLIATSIFQPPKVA</sequence>
<gene>
    <name evidence="1" type="ORF">ACFQZW_09505</name>
</gene>
<evidence type="ECO:0000313" key="2">
    <source>
        <dbReference type="Proteomes" id="UP001597032"/>
    </source>
</evidence>
<name>A0ABW2Z682_9FLAO</name>
<keyword evidence="2" id="KW-1185">Reference proteome</keyword>
<proteinExistence type="predicted"/>
<dbReference type="Proteomes" id="UP001597032">
    <property type="component" value="Unassembled WGS sequence"/>
</dbReference>